<dbReference type="EnsemblPlants" id="AUR62008564-RA">
    <property type="protein sequence ID" value="AUR62008564-RA:cds"/>
    <property type="gene ID" value="AUR62008564"/>
</dbReference>
<evidence type="ECO:0000313" key="2">
    <source>
        <dbReference type="EnsemblPlants" id="AUR62008564-RA:cds"/>
    </source>
</evidence>
<sequence length="137" mass="15447">MAALAAHLQFLFFGRRRKMEQGLLDSSLRRKAANENTTIQSSIRDFEVLEMGEILQLEKRLQNQFAVRCALENALGSGVSSYEKNEPSTIPKLATNFIKEIAVLELEVGDRRLKSPPVIPRRLFLDEDAAETATKVE</sequence>
<feature type="domain" description="Ternary complex factor MIP1 leucine-zipper" evidence="1">
    <location>
        <begin position="53"/>
        <end position="110"/>
    </location>
</feature>
<name>A0A803L9M5_CHEQI</name>
<dbReference type="PANTHER" id="PTHR23054:SF18">
    <property type="entry name" value="TERNARY COMPLEX FACTOR MIP1, LEUCINE-ZIPPER"/>
    <property type="match status" value="1"/>
</dbReference>
<accession>A0A803L9M5</accession>
<evidence type="ECO:0000313" key="3">
    <source>
        <dbReference type="Proteomes" id="UP000596660"/>
    </source>
</evidence>
<organism evidence="2 3">
    <name type="scientific">Chenopodium quinoa</name>
    <name type="common">Quinoa</name>
    <dbReference type="NCBI Taxonomy" id="63459"/>
    <lineage>
        <taxon>Eukaryota</taxon>
        <taxon>Viridiplantae</taxon>
        <taxon>Streptophyta</taxon>
        <taxon>Embryophyta</taxon>
        <taxon>Tracheophyta</taxon>
        <taxon>Spermatophyta</taxon>
        <taxon>Magnoliopsida</taxon>
        <taxon>eudicotyledons</taxon>
        <taxon>Gunneridae</taxon>
        <taxon>Pentapetalae</taxon>
        <taxon>Caryophyllales</taxon>
        <taxon>Chenopodiaceae</taxon>
        <taxon>Chenopodioideae</taxon>
        <taxon>Atripliceae</taxon>
        <taxon>Chenopodium</taxon>
    </lineage>
</organism>
<evidence type="ECO:0000259" key="1">
    <source>
        <dbReference type="Pfam" id="PF14389"/>
    </source>
</evidence>
<proteinExistence type="predicted"/>
<dbReference type="Proteomes" id="UP000596660">
    <property type="component" value="Unplaced"/>
</dbReference>
<reference evidence="2" key="2">
    <citation type="submission" date="2021-03" db="UniProtKB">
        <authorList>
            <consortium name="EnsemblPlants"/>
        </authorList>
    </citation>
    <scope>IDENTIFICATION</scope>
</reference>
<dbReference type="Gramene" id="AUR62008564-RA">
    <property type="protein sequence ID" value="AUR62008564-RA:cds"/>
    <property type="gene ID" value="AUR62008564"/>
</dbReference>
<keyword evidence="3" id="KW-1185">Reference proteome</keyword>
<reference evidence="2" key="1">
    <citation type="journal article" date="2017" name="Nature">
        <title>The genome of Chenopodium quinoa.</title>
        <authorList>
            <person name="Jarvis D.E."/>
            <person name="Ho Y.S."/>
            <person name="Lightfoot D.J."/>
            <person name="Schmoeckel S.M."/>
            <person name="Li B."/>
            <person name="Borm T.J.A."/>
            <person name="Ohyanagi H."/>
            <person name="Mineta K."/>
            <person name="Michell C.T."/>
            <person name="Saber N."/>
            <person name="Kharbatia N.M."/>
            <person name="Rupper R.R."/>
            <person name="Sharp A.R."/>
            <person name="Dally N."/>
            <person name="Boughton B.A."/>
            <person name="Woo Y.H."/>
            <person name="Gao G."/>
            <person name="Schijlen E.G.W.M."/>
            <person name="Guo X."/>
            <person name="Momin A.A."/>
            <person name="Negrao S."/>
            <person name="Al-Babili S."/>
            <person name="Gehring C."/>
            <person name="Roessner U."/>
            <person name="Jung C."/>
            <person name="Murphy K."/>
            <person name="Arold S.T."/>
            <person name="Gojobori T."/>
            <person name="van der Linden C.G."/>
            <person name="van Loo E.N."/>
            <person name="Jellen E.N."/>
            <person name="Maughan P.J."/>
            <person name="Tester M."/>
        </authorList>
    </citation>
    <scope>NUCLEOTIDE SEQUENCE [LARGE SCALE GENOMIC DNA]</scope>
    <source>
        <strain evidence="2">cv. PI 614886</strain>
    </source>
</reference>
<dbReference type="Pfam" id="PF14389">
    <property type="entry name" value="Lzipper-MIP1"/>
    <property type="match status" value="1"/>
</dbReference>
<dbReference type="AlphaFoldDB" id="A0A803L9M5"/>
<dbReference type="InterPro" id="IPR025757">
    <property type="entry name" value="MIP1_Leuzipper"/>
</dbReference>
<protein>
    <recommendedName>
        <fullName evidence="1">Ternary complex factor MIP1 leucine-zipper domain-containing protein</fullName>
    </recommendedName>
</protein>
<dbReference type="PANTHER" id="PTHR23054">
    <property type="entry name" value="TERNARY COMPLEX FACTOR MIP1, LEUCINE-ZIPPER-RELATED"/>
    <property type="match status" value="1"/>
</dbReference>